<accession>A0ACA9U321</accession>
<name>A0ACA9U321_BIOOC</name>
<comment type="caution">
    <text evidence="1">The sequence shown here is derived from an EMBL/GenBank/DDBJ whole genome shotgun (WGS) entry which is preliminary data.</text>
</comment>
<keyword evidence="2" id="KW-1185">Reference proteome</keyword>
<evidence type="ECO:0000313" key="1">
    <source>
        <dbReference type="EMBL" id="CAG9947695.1"/>
    </source>
</evidence>
<dbReference type="EMBL" id="CADEHS020000012">
    <property type="protein sequence ID" value="CAG9947695.1"/>
    <property type="molecule type" value="Genomic_DNA"/>
</dbReference>
<organism evidence="1 2">
    <name type="scientific">Clonostachys rosea f. rosea IK726</name>
    <dbReference type="NCBI Taxonomy" id="1349383"/>
    <lineage>
        <taxon>Eukaryota</taxon>
        <taxon>Fungi</taxon>
        <taxon>Dikarya</taxon>
        <taxon>Ascomycota</taxon>
        <taxon>Pezizomycotina</taxon>
        <taxon>Sordariomycetes</taxon>
        <taxon>Hypocreomycetidae</taxon>
        <taxon>Hypocreales</taxon>
        <taxon>Bionectriaceae</taxon>
        <taxon>Clonostachys</taxon>
    </lineage>
</organism>
<dbReference type="Proteomes" id="UP000836387">
    <property type="component" value="Unassembled WGS sequence"/>
</dbReference>
<sequence>MLGTYSPKGMRLSYTSAVQCLLKKPATTPKSDMPGVTNRFEDFFGTHIAQTEDVSFRVPKAGEGVVPSRATKTW</sequence>
<evidence type="ECO:0000313" key="2">
    <source>
        <dbReference type="Proteomes" id="UP000836387"/>
    </source>
</evidence>
<gene>
    <name evidence="1" type="ORF">CRV2_00012871</name>
</gene>
<reference evidence="1" key="1">
    <citation type="submission" date="2020-04" db="EMBL/GenBank/DDBJ databases">
        <authorList>
            <person name="Broberg M."/>
        </authorList>
    </citation>
    <scope>NUCLEOTIDE SEQUENCE</scope>
</reference>
<proteinExistence type="predicted"/>
<protein>
    <submittedName>
        <fullName evidence="1">Uncharacterized protein</fullName>
    </submittedName>
</protein>
<reference evidence="1" key="2">
    <citation type="submission" date="2021-10" db="EMBL/GenBank/DDBJ databases">
        <authorList>
            <person name="Piombo E."/>
        </authorList>
    </citation>
    <scope>NUCLEOTIDE SEQUENCE</scope>
</reference>